<sequence length="460" mass="47563">MKFPSKPSGKSFVLKPGEFVNAKDWGRRSATLVGAVAVGLFAIFFARGADWIYGVFVKLSTANPIVVHLIVTPLVFLVIGWLTVRYAPQSTGSGIPQVIAASHAPHSENSHRLVSIKVAIAKAALTFGGLFGGASVGREGPTVQLAAAIMLRVHKLFKVRITPGIYIAGGAAGVAAAFNTPLAGIAFAIEELAVAYEQRVAVLVMGAVMIAGITSQGIAGSYLYFGQINGGLPVSTILLVCPLAGILGGALGGLFSRGLLLLRGPKGRYSKLLGRRPMVTALVCGVIVGLMGYLTAGATSGTGYAPTKHLLEGGSADYWFGPAKFITTLATSASAIPGGIFAPSLAVGAGFGELLTPLFPSHQAGLIVLIGMGGYFTGVVRAPLTAVIILSEATGSSSAILPLFATALIGDWAGGLVCRDRLYHALSHTFEPLEDRPADEDDRRKGEGDETSPPTEITPK</sequence>
<comment type="caution">
    <text evidence="12">The sequence shown here is derived from an EMBL/GenBank/DDBJ whole genome shotgun (WGS) entry which is preliminary data.</text>
</comment>
<evidence type="ECO:0000256" key="10">
    <source>
        <dbReference type="SAM" id="MobiDB-lite"/>
    </source>
</evidence>
<feature type="region of interest" description="Disordered" evidence="10">
    <location>
        <begin position="433"/>
        <end position="460"/>
    </location>
</feature>
<keyword evidence="4 11" id="KW-1133">Transmembrane helix</keyword>
<evidence type="ECO:0000256" key="4">
    <source>
        <dbReference type="ARBA" id="ARBA00022989"/>
    </source>
</evidence>
<dbReference type="RefSeq" id="WP_160754356.1">
    <property type="nucleotide sequence ID" value="NZ_WTYA01000015.1"/>
</dbReference>
<feature type="transmembrane region" description="Helical" evidence="11">
    <location>
        <begin position="201"/>
        <end position="225"/>
    </location>
</feature>
<feature type="transmembrane region" description="Helical" evidence="11">
    <location>
        <begin position="396"/>
        <end position="418"/>
    </location>
</feature>
<dbReference type="GO" id="GO:0034707">
    <property type="term" value="C:chloride channel complex"/>
    <property type="evidence" value="ECO:0007669"/>
    <property type="project" value="UniProtKB-KW"/>
</dbReference>
<evidence type="ECO:0000256" key="5">
    <source>
        <dbReference type="ARBA" id="ARBA00023065"/>
    </source>
</evidence>
<keyword evidence="2" id="KW-0813">Transport</keyword>
<keyword evidence="6 11" id="KW-0472">Membrane</keyword>
<name>A0A845ALL1_9SPHN</name>
<dbReference type="InterPro" id="IPR014743">
    <property type="entry name" value="Cl-channel_core"/>
</dbReference>
<dbReference type="PANTHER" id="PTHR43427">
    <property type="entry name" value="CHLORIDE CHANNEL PROTEIN CLC-E"/>
    <property type="match status" value="1"/>
</dbReference>
<evidence type="ECO:0000313" key="12">
    <source>
        <dbReference type="EMBL" id="MXP30053.1"/>
    </source>
</evidence>
<feature type="transmembrane region" description="Helical" evidence="11">
    <location>
        <begin position="32"/>
        <end position="53"/>
    </location>
</feature>
<dbReference type="PANTHER" id="PTHR43427:SF6">
    <property type="entry name" value="CHLORIDE CHANNEL PROTEIN CLC-E"/>
    <property type="match status" value="1"/>
</dbReference>
<evidence type="ECO:0000256" key="3">
    <source>
        <dbReference type="ARBA" id="ARBA00022692"/>
    </source>
</evidence>
<evidence type="ECO:0000256" key="11">
    <source>
        <dbReference type="SAM" id="Phobius"/>
    </source>
</evidence>
<feature type="compositionally biased region" description="Basic and acidic residues" evidence="10">
    <location>
        <begin position="433"/>
        <end position="448"/>
    </location>
</feature>
<evidence type="ECO:0000256" key="2">
    <source>
        <dbReference type="ARBA" id="ARBA00022448"/>
    </source>
</evidence>
<dbReference type="Gene3D" id="1.10.3080.10">
    <property type="entry name" value="Clc chloride channel"/>
    <property type="match status" value="1"/>
</dbReference>
<dbReference type="CDD" id="cd01034">
    <property type="entry name" value="EriC_like"/>
    <property type="match status" value="1"/>
</dbReference>
<feature type="transmembrane region" description="Helical" evidence="11">
    <location>
        <begin position="281"/>
        <end position="305"/>
    </location>
</feature>
<feature type="transmembrane region" description="Helical" evidence="11">
    <location>
        <begin position="325"/>
        <end position="352"/>
    </location>
</feature>
<evidence type="ECO:0000256" key="9">
    <source>
        <dbReference type="ARBA" id="ARBA00023303"/>
    </source>
</evidence>
<keyword evidence="3 11" id="KW-0812">Transmembrane</keyword>
<feature type="transmembrane region" description="Helical" evidence="11">
    <location>
        <begin position="237"/>
        <end position="260"/>
    </location>
</feature>
<dbReference type="AlphaFoldDB" id="A0A845ALL1"/>
<protein>
    <submittedName>
        <fullName evidence="12">Chloride channel protein</fullName>
    </submittedName>
</protein>
<dbReference type="GO" id="GO:0005254">
    <property type="term" value="F:chloride channel activity"/>
    <property type="evidence" value="ECO:0007669"/>
    <property type="project" value="UniProtKB-KW"/>
</dbReference>
<keyword evidence="7" id="KW-0869">Chloride channel</keyword>
<comment type="subcellular location">
    <subcellularLocation>
        <location evidence="1">Membrane</location>
        <topology evidence="1">Multi-pass membrane protein</topology>
    </subcellularLocation>
</comment>
<gene>
    <name evidence="12" type="ORF">GRI58_14685</name>
</gene>
<dbReference type="SUPFAM" id="SSF81340">
    <property type="entry name" value="Clc chloride channel"/>
    <property type="match status" value="1"/>
</dbReference>
<organism evidence="12 13">
    <name type="scientific">Qipengyuania algicida</name>
    <dbReference type="NCBI Taxonomy" id="1836209"/>
    <lineage>
        <taxon>Bacteria</taxon>
        <taxon>Pseudomonadati</taxon>
        <taxon>Pseudomonadota</taxon>
        <taxon>Alphaproteobacteria</taxon>
        <taxon>Sphingomonadales</taxon>
        <taxon>Erythrobacteraceae</taxon>
        <taxon>Qipengyuania</taxon>
    </lineage>
</organism>
<keyword evidence="5" id="KW-0406">Ion transport</keyword>
<feature type="transmembrane region" description="Helical" evidence="11">
    <location>
        <begin position="364"/>
        <end position="390"/>
    </location>
</feature>
<evidence type="ECO:0000256" key="6">
    <source>
        <dbReference type="ARBA" id="ARBA00023136"/>
    </source>
</evidence>
<proteinExistence type="predicted"/>
<keyword evidence="9" id="KW-0407">Ion channel</keyword>
<keyword evidence="8" id="KW-0868">Chloride</keyword>
<dbReference type="OrthoDB" id="9767361at2"/>
<evidence type="ECO:0000256" key="7">
    <source>
        <dbReference type="ARBA" id="ARBA00023173"/>
    </source>
</evidence>
<dbReference type="InterPro" id="IPR050368">
    <property type="entry name" value="ClC-type_chloride_channel"/>
</dbReference>
<reference evidence="12 13" key="1">
    <citation type="submission" date="2019-12" db="EMBL/GenBank/DDBJ databases">
        <title>Genomic-based taxomic classification of the family Erythrobacteraceae.</title>
        <authorList>
            <person name="Xu L."/>
        </authorList>
    </citation>
    <scope>NUCLEOTIDE SEQUENCE [LARGE SCALE GENOMIC DNA]</scope>
    <source>
        <strain evidence="12 13">KEMB 9005-328</strain>
    </source>
</reference>
<accession>A0A845ALL1</accession>
<dbReference type="InterPro" id="IPR001807">
    <property type="entry name" value="ClC"/>
</dbReference>
<keyword evidence="13" id="KW-1185">Reference proteome</keyword>
<feature type="transmembrane region" description="Helical" evidence="11">
    <location>
        <begin position="165"/>
        <end position="189"/>
    </location>
</feature>
<evidence type="ECO:0000256" key="1">
    <source>
        <dbReference type="ARBA" id="ARBA00004141"/>
    </source>
</evidence>
<dbReference type="Proteomes" id="UP000439780">
    <property type="component" value="Unassembled WGS sequence"/>
</dbReference>
<evidence type="ECO:0000256" key="8">
    <source>
        <dbReference type="ARBA" id="ARBA00023214"/>
    </source>
</evidence>
<dbReference type="Pfam" id="PF00654">
    <property type="entry name" value="Voltage_CLC"/>
    <property type="match status" value="1"/>
</dbReference>
<evidence type="ECO:0000313" key="13">
    <source>
        <dbReference type="Proteomes" id="UP000439780"/>
    </source>
</evidence>
<feature type="transmembrane region" description="Helical" evidence="11">
    <location>
        <begin position="65"/>
        <end position="84"/>
    </location>
</feature>
<dbReference type="PRINTS" id="PR00762">
    <property type="entry name" value="CLCHANNEL"/>
</dbReference>
<dbReference type="EMBL" id="WTYA01000015">
    <property type="protein sequence ID" value="MXP30053.1"/>
    <property type="molecule type" value="Genomic_DNA"/>
</dbReference>